<evidence type="ECO:0000313" key="2">
    <source>
        <dbReference type="EMBL" id="RSI10273.1"/>
    </source>
</evidence>
<gene>
    <name evidence="2" type="ORF">D8887_07475</name>
</gene>
<sequence length="596" mass="66641">MELVVLYVLGVNFLSNSNLKNFDNFYANLAQSAYRGRPNLFPYERLTKAEKEILDSGGSLPFDFSQDVVYEKEITPGGKNLPNDGKVYLQPDPDLHTERIIDYPYLDDDNEFIKDFKSKLGIGDYQKGLMTDELAGFNSYFLTDTPTLEKNTKKTYMPIRGSDGFNIDKLSELGIKGLNLNDWVANDGQFAINHIHIPQAPLATEAMKTRIQEMREKAPNATMDLSAHSLGTMVTVQGIAGLSSKDINKIGRVVLFDGPDTTKSLKKMGLSDEKIKKISEKIEYFVNPFDMVSMLNREYTIAHLPEDGEQYHVRGEGGPVGKVNIVVPLYYTQSFDSESAHDFGVFQGDGKGSFLTASADYHPELLRAGEKLARLIAKTLDALRKLGVDEETASNIFNSLMKGDLPDRAVLGYAFYHQFETEYKEIIRVARLESMSWDREAITRYQEQLGNGNLTGEDRILVRVRLLQTAAQLAIFEMEDKVKHVQTLLSDAKEFVQNTVKDTSTEAMGMVTYLSGTEVASLLADFNVSRFWDDTIESNTETSAKGFMTEIEQLGMTLVRASGDFAAVDTQQAEDFNNLLADVKGTWRGKNGADSK</sequence>
<accession>A0A427Z7Z9</accession>
<evidence type="ECO:0000313" key="3">
    <source>
        <dbReference type="Proteomes" id="UP000269317"/>
    </source>
</evidence>
<protein>
    <submittedName>
        <fullName evidence="2">Cutinase</fullName>
    </submittedName>
</protein>
<dbReference type="Pfam" id="PF01083">
    <property type="entry name" value="Cutinase"/>
    <property type="match status" value="1"/>
</dbReference>
<dbReference type="AlphaFoldDB" id="A0A427Z7Z9"/>
<organism evidence="2 3">
    <name type="scientific">Streptococcus sanguinis</name>
    <dbReference type="NCBI Taxonomy" id="1305"/>
    <lineage>
        <taxon>Bacteria</taxon>
        <taxon>Bacillati</taxon>
        <taxon>Bacillota</taxon>
        <taxon>Bacilli</taxon>
        <taxon>Lactobacillales</taxon>
        <taxon>Streptococcaceae</taxon>
        <taxon>Streptococcus</taxon>
    </lineage>
</organism>
<comment type="caution">
    <text evidence="2">The sequence shown here is derived from an EMBL/GenBank/DDBJ whole genome shotgun (WGS) entry which is preliminary data.</text>
</comment>
<dbReference type="GO" id="GO:0016787">
    <property type="term" value="F:hydrolase activity"/>
    <property type="evidence" value="ECO:0007669"/>
    <property type="project" value="UniProtKB-KW"/>
</dbReference>
<keyword evidence="1" id="KW-0378">Hydrolase</keyword>
<dbReference type="EMBL" id="RJML01000005">
    <property type="protein sequence ID" value="RSI10273.1"/>
    <property type="molecule type" value="Genomic_DNA"/>
</dbReference>
<dbReference type="InterPro" id="IPR000675">
    <property type="entry name" value="Cutinase/axe"/>
</dbReference>
<proteinExistence type="predicted"/>
<dbReference type="Proteomes" id="UP000269317">
    <property type="component" value="Unassembled WGS sequence"/>
</dbReference>
<dbReference type="InterPro" id="IPR029058">
    <property type="entry name" value="AB_hydrolase_fold"/>
</dbReference>
<dbReference type="SUPFAM" id="SSF53474">
    <property type="entry name" value="alpha/beta-Hydrolases"/>
    <property type="match status" value="1"/>
</dbReference>
<reference evidence="2 3" key="1">
    <citation type="submission" date="2018-11" db="EMBL/GenBank/DDBJ databases">
        <title>Species Designations Belie Phenotypic and Genotypic Heterogeneity in Oral Streptococci.</title>
        <authorList>
            <person name="Velsko I."/>
        </authorList>
    </citation>
    <scope>NUCLEOTIDE SEQUENCE [LARGE SCALE GENOMIC DNA]</scope>
    <source>
        <strain evidence="2 3">KLC03</strain>
    </source>
</reference>
<name>A0A427Z7Z9_STRSA</name>
<evidence type="ECO:0000256" key="1">
    <source>
        <dbReference type="ARBA" id="ARBA00022801"/>
    </source>
</evidence>